<reference evidence="5" key="1">
    <citation type="submission" date="2022-06" db="EMBL/GenBank/DDBJ databases">
        <title>Sphingomonas sp. nov. isolated from rhizosphere soil of tomato.</title>
        <authorList>
            <person name="Dong H."/>
            <person name="Gao R."/>
        </authorList>
    </citation>
    <scope>NUCLEOTIDE SEQUENCE</scope>
    <source>
        <strain evidence="5">MMSM24</strain>
    </source>
</reference>
<dbReference type="SUPFAM" id="SSF46894">
    <property type="entry name" value="C-terminal effector domain of the bipartite response regulators"/>
    <property type="match status" value="1"/>
</dbReference>
<dbReference type="GO" id="GO:0003677">
    <property type="term" value="F:DNA binding"/>
    <property type="evidence" value="ECO:0007669"/>
    <property type="project" value="UniProtKB-KW"/>
</dbReference>
<keyword evidence="1" id="KW-0805">Transcription regulation</keyword>
<dbReference type="Gene3D" id="1.10.10.10">
    <property type="entry name" value="Winged helix-like DNA-binding domain superfamily/Winged helix DNA-binding domain"/>
    <property type="match status" value="1"/>
</dbReference>
<evidence type="ECO:0000313" key="5">
    <source>
        <dbReference type="EMBL" id="MCW6534828.1"/>
    </source>
</evidence>
<dbReference type="EMBL" id="JANFAV010000004">
    <property type="protein sequence ID" value="MCW6534828.1"/>
    <property type="molecule type" value="Genomic_DNA"/>
</dbReference>
<dbReference type="InterPro" id="IPR000792">
    <property type="entry name" value="Tscrpt_reg_LuxR_C"/>
</dbReference>
<dbReference type="AlphaFoldDB" id="A0AA42CTX2"/>
<accession>A0AA42CTX2</accession>
<dbReference type="PANTHER" id="PTHR44688">
    <property type="entry name" value="DNA-BINDING TRANSCRIPTIONAL ACTIVATOR DEVR_DOSR"/>
    <property type="match status" value="1"/>
</dbReference>
<evidence type="ECO:0000256" key="2">
    <source>
        <dbReference type="ARBA" id="ARBA00023125"/>
    </source>
</evidence>
<gene>
    <name evidence="5" type="ORF">NEE01_08525</name>
</gene>
<evidence type="ECO:0000256" key="3">
    <source>
        <dbReference type="ARBA" id="ARBA00023163"/>
    </source>
</evidence>
<feature type="domain" description="HTH luxR-type" evidence="4">
    <location>
        <begin position="302"/>
        <end position="367"/>
    </location>
</feature>
<dbReference type="GO" id="GO:0006355">
    <property type="term" value="P:regulation of DNA-templated transcription"/>
    <property type="evidence" value="ECO:0007669"/>
    <property type="project" value="InterPro"/>
</dbReference>
<dbReference type="SMART" id="SM00421">
    <property type="entry name" value="HTH_LUXR"/>
    <property type="match status" value="1"/>
</dbReference>
<evidence type="ECO:0000259" key="4">
    <source>
        <dbReference type="PROSITE" id="PS50043"/>
    </source>
</evidence>
<organism evidence="5 6">
    <name type="scientific">Sphingomonas lycopersici</name>
    <dbReference type="NCBI Taxonomy" id="2951807"/>
    <lineage>
        <taxon>Bacteria</taxon>
        <taxon>Pseudomonadati</taxon>
        <taxon>Pseudomonadota</taxon>
        <taxon>Alphaproteobacteria</taxon>
        <taxon>Sphingomonadales</taxon>
        <taxon>Sphingomonadaceae</taxon>
        <taxon>Sphingomonas</taxon>
    </lineage>
</organism>
<proteinExistence type="predicted"/>
<dbReference type="Proteomes" id="UP001165565">
    <property type="component" value="Unassembled WGS sequence"/>
</dbReference>
<dbReference type="InterPro" id="IPR016032">
    <property type="entry name" value="Sig_transdc_resp-reg_C-effctor"/>
</dbReference>
<keyword evidence="3" id="KW-0804">Transcription</keyword>
<comment type="caution">
    <text evidence="5">The sequence shown here is derived from an EMBL/GenBank/DDBJ whole genome shotgun (WGS) entry which is preliminary data.</text>
</comment>
<dbReference type="InterPro" id="IPR036388">
    <property type="entry name" value="WH-like_DNA-bd_sf"/>
</dbReference>
<evidence type="ECO:0000313" key="6">
    <source>
        <dbReference type="Proteomes" id="UP001165565"/>
    </source>
</evidence>
<evidence type="ECO:0000256" key="1">
    <source>
        <dbReference type="ARBA" id="ARBA00023015"/>
    </source>
</evidence>
<dbReference type="RefSeq" id="WP_265268641.1">
    <property type="nucleotide sequence ID" value="NZ_JANFAV010000004.1"/>
</dbReference>
<dbReference type="Pfam" id="PF00196">
    <property type="entry name" value="GerE"/>
    <property type="match status" value="1"/>
</dbReference>
<sequence length="378" mass="41391">MPAEQATTSELLTLITALYGSLVEDEPWRAFLSRLRQYMHAKHATLIITRSPATPPSLMITPTADPSHIEAYRDHLFRIDPFVNLPEGEVVSLHDFLGDFTESEFNRDYLQFEDAAHILGVDLHGSGGFETRLRITRARGDSAFTAGDRQRCAAIVPHLRQAIEIFQRLEASRSEHAVYSGAIEQFAVGTIILDRQYNVIRHNSIADGILKETDGIALSGTRIVLATPGQDAAFRALLKKVPGGEGDAQGHIFRVQRPSGKRDLGVVARPVATPDFLHAGSAPAIALFLGDPERQFDVTSDALRELFELTRTESRIAACLANGLTVQDSADRLGIAINTARAHLRAIYAKTGVCRQSQLVHLIHTSMPELAGHQRGAA</sequence>
<keyword evidence="2" id="KW-0238">DNA-binding</keyword>
<dbReference type="CDD" id="cd06170">
    <property type="entry name" value="LuxR_C_like"/>
    <property type="match status" value="1"/>
</dbReference>
<protein>
    <submittedName>
        <fullName evidence="5">LuxR C-terminal-related transcriptional regulator</fullName>
    </submittedName>
</protein>
<dbReference type="PANTHER" id="PTHR44688:SF16">
    <property type="entry name" value="DNA-BINDING TRANSCRIPTIONAL ACTIVATOR DEVR_DOSR"/>
    <property type="match status" value="1"/>
</dbReference>
<keyword evidence="6" id="KW-1185">Reference proteome</keyword>
<dbReference type="PROSITE" id="PS50043">
    <property type="entry name" value="HTH_LUXR_2"/>
    <property type="match status" value="1"/>
</dbReference>
<name>A0AA42CTX2_9SPHN</name>